<protein>
    <submittedName>
        <fullName evidence="1">Uncharacterized protein</fullName>
    </submittedName>
</protein>
<dbReference type="EMBL" id="CAKOGP040002092">
    <property type="protein sequence ID" value="CAJ1962105.1"/>
    <property type="molecule type" value="Genomic_DNA"/>
</dbReference>
<gene>
    <name evidence="1" type="ORF">CYCCA115_LOCUS19529</name>
</gene>
<reference evidence="1" key="1">
    <citation type="submission" date="2023-08" db="EMBL/GenBank/DDBJ databases">
        <authorList>
            <person name="Audoor S."/>
            <person name="Bilcke G."/>
        </authorList>
    </citation>
    <scope>NUCLEOTIDE SEQUENCE</scope>
</reference>
<name>A0AAD2G432_9STRA</name>
<organism evidence="1 2">
    <name type="scientific">Cylindrotheca closterium</name>
    <dbReference type="NCBI Taxonomy" id="2856"/>
    <lineage>
        <taxon>Eukaryota</taxon>
        <taxon>Sar</taxon>
        <taxon>Stramenopiles</taxon>
        <taxon>Ochrophyta</taxon>
        <taxon>Bacillariophyta</taxon>
        <taxon>Bacillariophyceae</taxon>
        <taxon>Bacillariophycidae</taxon>
        <taxon>Bacillariales</taxon>
        <taxon>Bacillariaceae</taxon>
        <taxon>Cylindrotheca</taxon>
    </lineage>
</organism>
<accession>A0AAD2G432</accession>
<evidence type="ECO:0000313" key="1">
    <source>
        <dbReference type="EMBL" id="CAJ1962105.1"/>
    </source>
</evidence>
<dbReference type="Proteomes" id="UP001295423">
    <property type="component" value="Unassembled WGS sequence"/>
</dbReference>
<proteinExistence type="predicted"/>
<keyword evidence="2" id="KW-1185">Reference proteome</keyword>
<dbReference type="AlphaFoldDB" id="A0AAD2G432"/>
<evidence type="ECO:0000313" key="2">
    <source>
        <dbReference type="Proteomes" id="UP001295423"/>
    </source>
</evidence>
<sequence>MAKRSALTQSDSILSIQSTRSSVSFTTIEVHEHAMILSDGPSASGGPAVELDWSPQSESTMSLEEYEASRIQRKKSIPQMMIPGSFRTAILVESGYTMNEITESASKAAPPRPSLRKSISIRAKKFLKSRSWKSLS</sequence>
<comment type="caution">
    <text evidence="1">The sequence shown here is derived from an EMBL/GenBank/DDBJ whole genome shotgun (WGS) entry which is preliminary data.</text>
</comment>